<gene>
    <name evidence="1" type="ORF">VA596_47380</name>
</gene>
<dbReference type="EMBL" id="JAYFSI010000020">
    <property type="protein sequence ID" value="MEA5367222.1"/>
    <property type="molecule type" value="Genomic_DNA"/>
</dbReference>
<sequence length="49" mass="5400">MLQPIWRGRQRRVRFSIDATVENALALAALVGERAAADHTAPAEPETSR</sequence>
<protein>
    <submittedName>
        <fullName evidence="1">Uncharacterized protein</fullName>
    </submittedName>
</protein>
<keyword evidence="2" id="KW-1185">Reference proteome</keyword>
<name>A0ABU5RLP9_9PSEU</name>
<evidence type="ECO:0000313" key="1">
    <source>
        <dbReference type="EMBL" id="MEA5367222.1"/>
    </source>
</evidence>
<dbReference type="RefSeq" id="WP_323337047.1">
    <property type="nucleotide sequence ID" value="NZ_JAYFSI010000020.1"/>
</dbReference>
<accession>A0ABU5RLP9</accession>
<reference evidence="1 2" key="1">
    <citation type="submission" date="2023-12" db="EMBL/GenBank/DDBJ databases">
        <title>Amycolatopsis sp. V23-08.</title>
        <authorList>
            <person name="Somphong A."/>
        </authorList>
    </citation>
    <scope>NUCLEOTIDE SEQUENCE [LARGE SCALE GENOMIC DNA]</scope>
    <source>
        <strain evidence="1 2">V23-08</strain>
    </source>
</reference>
<dbReference type="Proteomes" id="UP001304298">
    <property type="component" value="Unassembled WGS sequence"/>
</dbReference>
<proteinExistence type="predicted"/>
<organism evidence="1 2">
    <name type="scientific">Amycolatopsis heterodermiae</name>
    <dbReference type="NCBI Taxonomy" id="3110235"/>
    <lineage>
        <taxon>Bacteria</taxon>
        <taxon>Bacillati</taxon>
        <taxon>Actinomycetota</taxon>
        <taxon>Actinomycetes</taxon>
        <taxon>Pseudonocardiales</taxon>
        <taxon>Pseudonocardiaceae</taxon>
        <taxon>Amycolatopsis</taxon>
    </lineage>
</organism>
<evidence type="ECO:0000313" key="2">
    <source>
        <dbReference type="Proteomes" id="UP001304298"/>
    </source>
</evidence>
<comment type="caution">
    <text evidence="1">The sequence shown here is derived from an EMBL/GenBank/DDBJ whole genome shotgun (WGS) entry which is preliminary data.</text>
</comment>